<evidence type="ECO:0000313" key="3">
    <source>
        <dbReference type="Proteomes" id="UP000314294"/>
    </source>
</evidence>
<organism evidence="2 3">
    <name type="scientific">Liparis tanakae</name>
    <name type="common">Tanaka's snailfish</name>
    <dbReference type="NCBI Taxonomy" id="230148"/>
    <lineage>
        <taxon>Eukaryota</taxon>
        <taxon>Metazoa</taxon>
        <taxon>Chordata</taxon>
        <taxon>Craniata</taxon>
        <taxon>Vertebrata</taxon>
        <taxon>Euteleostomi</taxon>
        <taxon>Actinopterygii</taxon>
        <taxon>Neopterygii</taxon>
        <taxon>Teleostei</taxon>
        <taxon>Neoteleostei</taxon>
        <taxon>Acanthomorphata</taxon>
        <taxon>Eupercaria</taxon>
        <taxon>Perciformes</taxon>
        <taxon>Cottioidei</taxon>
        <taxon>Cottales</taxon>
        <taxon>Liparidae</taxon>
        <taxon>Liparis</taxon>
    </lineage>
</organism>
<proteinExistence type="predicted"/>
<protein>
    <submittedName>
        <fullName evidence="2">Uncharacterized protein</fullName>
    </submittedName>
</protein>
<dbReference type="EMBL" id="SRLO01000944">
    <property type="protein sequence ID" value="TNN43801.1"/>
    <property type="molecule type" value="Genomic_DNA"/>
</dbReference>
<gene>
    <name evidence="2" type="ORF">EYF80_046008</name>
</gene>
<reference evidence="2 3" key="1">
    <citation type="submission" date="2019-03" db="EMBL/GenBank/DDBJ databases">
        <title>First draft genome of Liparis tanakae, snailfish: a comprehensive survey of snailfish specific genes.</title>
        <authorList>
            <person name="Kim W."/>
            <person name="Song I."/>
            <person name="Jeong J.-H."/>
            <person name="Kim D."/>
            <person name="Kim S."/>
            <person name="Ryu S."/>
            <person name="Song J.Y."/>
            <person name="Lee S.K."/>
        </authorList>
    </citation>
    <scope>NUCLEOTIDE SEQUENCE [LARGE SCALE GENOMIC DNA]</scope>
    <source>
        <tissue evidence="2">Muscle</tissue>
    </source>
</reference>
<keyword evidence="3" id="KW-1185">Reference proteome</keyword>
<name>A0A4Z2FS22_9TELE</name>
<feature type="region of interest" description="Disordered" evidence="1">
    <location>
        <begin position="110"/>
        <end position="145"/>
    </location>
</feature>
<dbReference type="Proteomes" id="UP000314294">
    <property type="component" value="Unassembled WGS sequence"/>
</dbReference>
<feature type="region of interest" description="Disordered" evidence="1">
    <location>
        <begin position="50"/>
        <end position="98"/>
    </location>
</feature>
<comment type="caution">
    <text evidence="2">The sequence shown here is derived from an EMBL/GenBank/DDBJ whole genome shotgun (WGS) entry which is preliminary data.</text>
</comment>
<feature type="compositionally biased region" description="Low complexity" evidence="1">
    <location>
        <begin position="70"/>
        <end position="82"/>
    </location>
</feature>
<sequence>MKQRRSPLGHLVFRPLLFILTGIRREREHTDFPERFFFFFFFKQSLTLKKKPTPPFASCSSRSLIESEKASPAWSSSSSPSPRRADSEISIRLPPRFPLGIPTVASLSYEHSDGAPELQPPSASLSLFPSRPWEGPASRSMLKTL</sequence>
<evidence type="ECO:0000313" key="2">
    <source>
        <dbReference type="EMBL" id="TNN43801.1"/>
    </source>
</evidence>
<evidence type="ECO:0000256" key="1">
    <source>
        <dbReference type="SAM" id="MobiDB-lite"/>
    </source>
</evidence>
<dbReference type="AlphaFoldDB" id="A0A4Z2FS22"/>
<accession>A0A4Z2FS22</accession>